<evidence type="ECO:0000256" key="7">
    <source>
        <dbReference type="ARBA" id="ARBA00022989"/>
    </source>
</evidence>
<dbReference type="SMART" id="SM00756">
    <property type="entry name" value="VKc"/>
    <property type="match status" value="1"/>
</dbReference>
<keyword evidence="11" id="KW-0676">Redox-active center</keyword>
<organism evidence="14 15">
    <name type="scientific">Popillia japonica</name>
    <name type="common">Japanese beetle</name>
    <dbReference type="NCBI Taxonomy" id="7064"/>
    <lineage>
        <taxon>Eukaryota</taxon>
        <taxon>Metazoa</taxon>
        <taxon>Ecdysozoa</taxon>
        <taxon>Arthropoda</taxon>
        <taxon>Hexapoda</taxon>
        <taxon>Insecta</taxon>
        <taxon>Pterygota</taxon>
        <taxon>Neoptera</taxon>
        <taxon>Endopterygota</taxon>
        <taxon>Coleoptera</taxon>
        <taxon>Polyphaga</taxon>
        <taxon>Scarabaeiformia</taxon>
        <taxon>Scarabaeidae</taxon>
        <taxon>Rutelinae</taxon>
        <taxon>Popillia</taxon>
    </lineage>
</organism>
<dbReference type="CDD" id="cd12917">
    <property type="entry name" value="VKOR_euk"/>
    <property type="match status" value="1"/>
</dbReference>
<keyword evidence="5" id="KW-0874">Quinone</keyword>
<evidence type="ECO:0000256" key="10">
    <source>
        <dbReference type="ARBA" id="ARBA00023157"/>
    </source>
</evidence>
<dbReference type="AlphaFoldDB" id="A0AAW1KIV1"/>
<feature type="domain" description="Vitamin K epoxide reductase" evidence="13">
    <location>
        <begin position="4"/>
        <end position="152"/>
    </location>
</feature>
<keyword evidence="6" id="KW-0256">Endoplasmic reticulum</keyword>
<evidence type="ECO:0000256" key="2">
    <source>
        <dbReference type="ARBA" id="ARBA00006214"/>
    </source>
</evidence>
<evidence type="ECO:0000256" key="4">
    <source>
        <dbReference type="ARBA" id="ARBA00022692"/>
    </source>
</evidence>
<proteinExistence type="inferred from homology"/>
<dbReference type="PANTHER" id="PTHR14519:SF8">
    <property type="entry name" value="VITAMIN K EPOXIDE REDUCTASE COMPLEX SUBUNIT 1"/>
    <property type="match status" value="1"/>
</dbReference>
<keyword evidence="10" id="KW-1015">Disulfide bond</keyword>
<dbReference type="Pfam" id="PF07884">
    <property type="entry name" value="VKOR"/>
    <property type="match status" value="1"/>
</dbReference>
<dbReference type="GO" id="GO:0005789">
    <property type="term" value="C:endoplasmic reticulum membrane"/>
    <property type="evidence" value="ECO:0007669"/>
    <property type="project" value="UniProtKB-SubCell"/>
</dbReference>
<dbReference type="EMBL" id="JASPKY010000226">
    <property type="protein sequence ID" value="KAK9718663.1"/>
    <property type="molecule type" value="Genomic_DNA"/>
</dbReference>
<keyword evidence="8" id="KW-0560">Oxidoreductase</keyword>
<gene>
    <name evidence="14" type="ORF">QE152_g23049</name>
</gene>
<evidence type="ECO:0000256" key="1">
    <source>
        <dbReference type="ARBA" id="ARBA00004477"/>
    </source>
</evidence>
<evidence type="ECO:0000256" key="9">
    <source>
        <dbReference type="ARBA" id="ARBA00023136"/>
    </source>
</evidence>
<comment type="similarity">
    <text evidence="2">Belongs to the VKOR family.</text>
</comment>
<evidence type="ECO:0000256" key="8">
    <source>
        <dbReference type="ARBA" id="ARBA00023002"/>
    </source>
</evidence>
<accession>A0AAW1KIV1</accession>
<feature type="transmembrane region" description="Helical" evidence="12">
    <location>
        <begin position="103"/>
        <end position="121"/>
    </location>
</feature>
<protein>
    <recommendedName>
        <fullName evidence="3">vitamin-K-epoxide reductase (warfarin-sensitive)</fullName>
        <ecNumber evidence="3">1.17.4.4</ecNumber>
    </recommendedName>
</protein>
<dbReference type="Gene3D" id="1.20.1440.130">
    <property type="entry name" value="VKOR domain"/>
    <property type="match status" value="1"/>
</dbReference>
<keyword evidence="7 12" id="KW-1133">Transmembrane helix</keyword>
<evidence type="ECO:0000256" key="11">
    <source>
        <dbReference type="ARBA" id="ARBA00023284"/>
    </source>
</evidence>
<reference evidence="14 15" key="1">
    <citation type="journal article" date="2024" name="BMC Genomics">
        <title>De novo assembly and annotation of Popillia japonica's genome with initial clues to its potential as an invasive pest.</title>
        <authorList>
            <person name="Cucini C."/>
            <person name="Boschi S."/>
            <person name="Funari R."/>
            <person name="Cardaioli E."/>
            <person name="Iannotti N."/>
            <person name="Marturano G."/>
            <person name="Paoli F."/>
            <person name="Bruttini M."/>
            <person name="Carapelli A."/>
            <person name="Frati F."/>
            <person name="Nardi F."/>
        </authorList>
    </citation>
    <scope>NUCLEOTIDE SEQUENCE [LARGE SCALE GENOMIC DNA]</scope>
    <source>
        <strain evidence="14">DMR45628</strain>
    </source>
</reference>
<sequence>MVTVRALNVLFTLSSFTGLALSIYAFIVEQAAEKDANYKAMCDINEFVSCTTVFKSEYATGFGLASKFLGKDSFFNKPNSLFGMAFYSLLIVFAQVDSKPFAILNLIFSTLSVWLSVYLAYLLVFVIRSLCVICAGTYLVNIINFASSYYKFKKLSAPPAKVQKSKKKKA</sequence>
<dbReference type="PANTHER" id="PTHR14519">
    <property type="entry name" value="VITAMIN K EPOXIDE REDUCTASE COMPLEX, SUBUNIT 1"/>
    <property type="match status" value="1"/>
</dbReference>
<dbReference type="InterPro" id="IPR012932">
    <property type="entry name" value="VKOR"/>
</dbReference>
<dbReference type="GO" id="GO:0047057">
    <property type="term" value="F:vitamin-K-epoxide reductase (warfarin-sensitive) activity"/>
    <property type="evidence" value="ECO:0007669"/>
    <property type="project" value="UniProtKB-EC"/>
</dbReference>
<dbReference type="GO" id="GO:0042373">
    <property type="term" value="P:vitamin K metabolic process"/>
    <property type="evidence" value="ECO:0007669"/>
    <property type="project" value="InterPro"/>
</dbReference>
<comment type="caution">
    <text evidence="14">The sequence shown here is derived from an EMBL/GenBank/DDBJ whole genome shotgun (WGS) entry which is preliminary data.</text>
</comment>
<feature type="transmembrane region" description="Helical" evidence="12">
    <location>
        <begin position="127"/>
        <end position="146"/>
    </location>
</feature>
<evidence type="ECO:0000256" key="12">
    <source>
        <dbReference type="SAM" id="Phobius"/>
    </source>
</evidence>
<dbReference type="Proteomes" id="UP001458880">
    <property type="component" value="Unassembled WGS sequence"/>
</dbReference>
<dbReference type="EC" id="1.17.4.4" evidence="3"/>
<evidence type="ECO:0000256" key="3">
    <source>
        <dbReference type="ARBA" id="ARBA00012278"/>
    </source>
</evidence>
<name>A0AAW1KIV1_POPJA</name>
<feature type="transmembrane region" description="Helical" evidence="12">
    <location>
        <begin position="7"/>
        <end position="27"/>
    </location>
</feature>
<feature type="transmembrane region" description="Helical" evidence="12">
    <location>
        <begin position="79"/>
        <end position="96"/>
    </location>
</feature>
<keyword evidence="15" id="KW-1185">Reference proteome</keyword>
<keyword evidence="4 12" id="KW-0812">Transmembrane</keyword>
<dbReference type="GO" id="GO:0048038">
    <property type="term" value="F:quinone binding"/>
    <property type="evidence" value="ECO:0007669"/>
    <property type="project" value="UniProtKB-KW"/>
</dbReference>
<evidence type="ECO:0000313" key="15">
    <source>
        <dbReference type="Proteomes" id="UP001458880"/>
    </source>
</evidence>
<keyword evidence="9 12" id="KW-0472">Membrane</keyword>
<evidence type="ECO:0000256" key="6">
    <source>
        <dbReference type="ARBA" id="ARBA00022824"/>
    </source>
</evidence>
<dbReference type="InterPro" id="IPR038354">
    <property type="entry name" value="VKOR_sf"/>
</dbReference>
<evidence type="ECO:0000313" key="14">
    <source>
        <dbReference type="EMBL" id="KAK9718663.1"/>
    </source>
</evidence>
<dbReference type="InterPro" id="IPR042406">
    <property type="entry name" value="VKORC1/VKORC1L1"/>
</dbReference>
<evidence type="ECO:0000259" key="13">
    <source>
        <dbReference type="SMART" id="SM00756"/>
    </source>
</evidence>
<evidence type="ECO:0000256" key="5">
    <source>
        <dbReference type="ARBA" id="ARBA00022719"/>
    </source>
</evidence>
<comment type="subcellular location">
    <subcellularLocation>
        <location evidence="1">Endoplasmic reticulum membrane</location>
        <topology evidence="1">Multi-pass membrane protein</topology>
    </subcellularLocation>
</comment>